<feature type="region of interest" description="Disordered" evidence="1">
    <location>
        <begin position="304"/>
        <end position="465"/>
    </location>
</feature>
<feature type="compositionally biased region" description="Basic and acidic residues" evidence="1">
    <location>
        <begin position="304"/>
        <end position="320"/>
    </location>
</feature>
<dbReference type="Proteomes" id="UP001186944">
    <property type="component" value="Unassembled WGS sequence"/>
</dbReference>
<feature type="region of interest" description="Disordered" evidence="1">
    <location>
        <begin position="1"/>
        <end position="41"/>
    </location>
</feature>
<feature type="compositionally biased region" description="Basic and acidic residues" evidence="1">
    <location>
        <begin position="333"/>
        <end position="363"/>
    </location>
</feature>
<organism evidence="3 4">
    <name type="scientific">Pinctada imbricata</name>
    <name type="common">Atlantic pearl-oyster</name>
    <name type="synonym">Pinctada martensii</name>
    <dbReference type="NCBI Taxonomy" id="66713"/>
    <lineage>
        <taxon>Eukaryota</taxon>
        <taxon>Metazoa</taxon>
        <taxon>Spiralia</taxon>
        <taxon>Lophotrochozoa</taxon>
        <taxon>Mollusca</taxon>
        <taxon>Bivalvia</taxon>
        <taxon>Autobranchia</taxon>
        <taxon>Pteriomorphia</taxon>
        <taxon>Pterioida</taxon>
        <taxon>Pterioidea</taxon>
        <taxon>Pteriidae</taxon>
        <taxon>Pinctada</taxon>
    </lineage>
</organism>
<dbReference type="AlphaFoldDB" id="A0AA89BZD2"/>
<dbReference type="InterPro" id="IPR039701">
    <property type="entry name" value="HS1BP3"/>
</dbReference>
<dbReference type="EMBL" id="VSWD01000011">
    <property type="protein sequence ID" value="KAK3088289.1"/>
    <property type="molecule type" value="Genomic_DNA"/>
</dbReference>
<feature type="compositionally biased region" description="Polar residues" evidence="1">
    <location>
        <begin position="374"/>
        <end position="387"/>
    </location>
</feature>
<keyword evidence="4" id="KW-1185">Reference proteome</keyword>
<dbReference type="SUPFAM" id="SSF64268">
    <property type="entry name" value="PX domain"/>
    <property type="match status" value="1"/>
</dbReference>
<sequence>MARSRGDGQGEREEGGRREGRGKMRGRGQEEEGGWGRELRNKDTGIDITIPSHKEIKGLLHSTYEYQVVVVSILPYFKSPKHKESDVVQFAVSRKFQDFEDLLNKLSEKYPATVFPPLPKKVLIVNESSAKARRSKLEDFLKFLAGMPKLSASAILLEFLGVNAIKAGKYRKEDAAELASPTSNKTDEDPEPEPQTESLFEDQGFEDDDNEDDMFKDEDDDDNQNDMFDGGPVNQDTKLFDDQDLGGALEGDIDDGILGIPGATVEVKKTTKIVVETEDNSDLFISDEDLKKFEVQDDIKEEENVKEEYVTETKQMKQEDSIPVSALMESIDINEKEQKETQEETGIKKPVLKEKPKLPDRPKPAPRSKPSIPQKPSNSGDVDNSSSEMKKVPVKPSVKPKPKNITKDAAESREKPEMKPRPKPSIPSKPAMQSTSVIKDETKSKTSELNVISQKENSKGNVDSLNTDDILQYIQSANSNEDEVDLFS</sequence>
<proteinExistence type="predicted"/>
<evidence type="ECO:0000313" key="3">
    <source>
        <dbReference type="EMBL" id="KAK3088289.1"/>
    </source>
</evidence>
<dbReference type="Gene3D" id="3.30.1520.10">
    <property type="entry name" value="Phox-like domain"/>
    <property type="match status" value="1"/>
</dbReference>
<feature type="domain" description="PX" evidence="2">
    <location>
        <begin position="44"/>
        <end position="167"/>
    </location>
</feature>
<feature type="compositionally biased region" description="Basic and acidic residues" evidence="1">
    <location>
        <begin position="405"/>
        <end position="420"/>
    </location>
</feature>
<gene>
    <name evidence="3" type="ORF">FSP39_017146</name>
</gene>
<dbReference type="InterPro" id="IPR001683">
    <property type="entry name" value="PX_dom"/>
</dbReference>
<protein>
    <recommendedName>
        <fullName evidence="2">PX domain-containing protein</fullName>
    </recommendedName>
</protein>
<dbReference type="InterPro" id="IPR036871">
    <property type="entry name" value="PX_dom_sf"/>
</dbReference>
<evidence type="ECO:0000313" key="4">
    <source>
        <dbReference type="Proteomes" id="UP001186944"/>
    </source>
</evidence>
<dbReference type="PANTHER" id="PTHR14431:SF1">
    <property type="entry name" value="HCLS1-BINDING PROTEIN 3"/>
    <property type="match status" value="1"/>
</dbReference>
<dbReference type="Pfam" id="PF00787">
    <property type="entry name" value="PX"/>
    <property type="match status" value="1"/>
</dbReference>
<dbReference type="PROSITE" id="PS50195">
    <property type="entry name" value="PX"/>
    <property type="match status" value="1"/>
</dbReference>
<feature type="compositionally biased region" description="Acidic residues" evidence="1">
    <location>
        <begin position="188"/>
        <end position="224"/>
    </location>
</feature>
<accession>A0AA89BZD2</accession>
<dbReference type="SMART" id="SM00312">
    <property type="entry name" value="PX"/>
    <property type="match status" value="1"/>
</dbReference>
<evidence type="ECO:0000256" key="1">
    <source>
        <dbReference type="SAM" id="MobiDB-lite"/>
    </source>
</evidence>
<feature type="compositionally biased region" description="Polar residues" evidence="1">
    <location>
        <begin position="447"/>
        <end position="465"/>
    </location>
</feature>
<evidence type="ECO:0000259" key="2">
    <source>
        <dbReference type="PROSITE" id="PS50195"/>
    </source>
</evidence>
<dbReference type="PANTHER" id="PTHR14431">
    <property type="entry name" value="HCLS1-BINDING PROTEIN 3"/>
    <property type="match status" value="1"/>
</dbReference>
<comment type="caution">
    <text evidence="3">The sequence shown here is derived from an EMBL/GenBank/DDBJ whole genome shotgun (WGS) entry which is preliminary data.</text>
</comment>
<dbReference type="GO" id="GO:0035091">
    <property type="term" value="F:phosphatidylinositol binding"/>
    <property type="evidence" value="ECO:0007669"/>
    <property type="project" value="InterPro"/>
</dbReference>
<reference evidence="3" key="1">
    <citation type="submission" date="2019-08" db="EMBL/GenBank/DDBJ databases">
        <title>The improved chromosome-level genome for the pearl oyster Pinctada fucata martensii using PacBio sequencing and Hi-C.</title>
        <authorList>
            <person name="Zheng Z."/>
        </authorList>
    </citation>
    <scope>NUCLEOTIDE SEQUENCE</scope>
    <source>
        <strain evidence="3">ZZ-2019</strain>
        <tissue evidence="3">Adductor muscle</tissue>
    </source>
</reference>
<feature type="region of interest" description="Disordered" evidence="1">
    <location>
        <begin position="174"/>
        <end position="246"/>
    </location>
</feature>
<name>A0AA89BZD2_PINIB</name>